<evidence type="ECO:0000256" key="4">
    <source>
        <dbReference type="ARBA" id="ARBA00022496"/>
    </source>
</evidence>
<evidence type="ECO:0000256" key="9">
    <source>
        <dbReference type="ARBA" id="ARBA00023136"/>
    </source>
</evidence>
<accession>A0A7G1QCH2</accession>
<keyword evidence="8" id="KW-0798">TonB box</keyword>
<reference evidence="11 12" key="1">
    <citation type="submission" date="2020-03" db="EMBL/GenBank/DDBJ databases">
        <authorList>
            <person name="Picone N."/>
        </authorList>
    </citation>
    <scope>NUCLEOTIDE SEQUENCE [LARGE SCALE GENOMIC DNA]</scope>
    <source>
        <strain evidence="11">NSCAC1</strain>
    </source>
</reference>
<keyword evidence="10" id="KW-0998">Cell outer membrane</keyword>
<dbReference type="PANTHER" id="PTHR32552:SF81">
    <property type="entry name" value="TONB-DEPENDENT OUTER MEMBRANE RECEPTOR"/>
    <property type="match status" value="1"/>
</dbReference>
<dbReference type="InterPro" id="IPR039426">
    <property type="entry name" value="TonB-dep_rcpt-like"/>
</dbReference>
<evidence type="ECO:0000256" key="2">
    <source>
        <dbReference type="ARBA" id="ARBA00022448"/>
    </source>
</evidence>
<evidence type="ECO:0000256" key="10">
    <source>
        <dbReference type="ARBA" id="ARBA00023237"/>
    </source>
</evidence>
<keyword evidence="2" id="KW-0813">Transport</keyword>
<keyword evidence="3" id="KW-1134">Transmembrane beta strand</keyword>
<dbReference type="GO" id="GO:0006826">
    <property type="term" value="P:iron ion transport"/>
    <property type="evidence" value="ECO:0007669"/>
    <property type="project" value="UniProtKB-KW"/>
</dbReference>
<keyword evidence="9" id="KW-0472">Membrane</keyword>
<dbReference type="AlphaFoldDB" id="A0A7G1QCH2"/>
<evidence type="ECO:0000256" key="5">
    <source>
        <dbReference type="ARBA" id="ARBA00022692"/>
    </source>
</evidence>
<keyword evidence="6" id="KW-0408">Iron</keyword>
<comment type="subcellular location">
    <subcellularLocation>
        <location evidence="1">Cell outer membrane</location>
        <topology evidence="1">Multi-pass membrane protein</topology>
    </subcellularLocation>
</comment>
<dbReference type="RefSeq" id="WP_197744296.1">
    <property type="nucleotide sequence ID" value="NZ_LR778175.1"/>
</dbReference>
<dbReference type="EMBL" id="LR778175">
    <property type="protein sequence ID" value="CAB1277384.1"/>
    <property type="molecule type" value="Genomic_DNA"/>
</dbReference>
<dbReference type="InterPro" id="IPR036942">
    <property type="entry name" value="Beta-barrel_TonB_sf"/>
</dbReference>
<evidence type="ECO:0000256" key="8">
    <source>
        <dbReference type="ARBA" id="ARBA00023077"/>
    </source>
</evidence>
<dbReference type="SUPFAM" id="SSF56935">
    <property type="entry name" value="Porins"/>
    <property type="match status" value="1"/>
</dbReference>
<dbReference type="Gene3D" id="2.40.170.20">
    <property type="entry name" value="TonB-dependent receptor, beta-barrel domain"/>
    <property type="match status" value="1"/>
</dbReference>
<evidence type="ECO:0000256" key="3">
    <source>
        <dbReference type="ARBA" id="ARBA00022452"/>
    </source>
</evidence>
<name>A0A7G1QCH2_9GAMM</name>
<sequence length="87" mass="9694">MYDFTPHFGMDAGVTSQSSMYTTFSDKVLLPGYTLANAMFYYKALNYRVSLNLDNITNTIYYPTAAGDNEIMPGAPFNVMANFTASF</sequence>
<keyword evidence="5" id="KW-0812">Transmembrane</keyword>
<protein>
    <submittedName>
        <fullName evidence="11">Uncharacterized protein</fullName>
    </submittedName>
</protein>
<dbReference type="KEGG" id="ntg:NSCAC_1643"/>
<keyword evidence="4" id="KW-0410">Iron transport</keyword>
<organism evidence="11 12">
    <name type="scientific">Candidatus Nitrosacidococcus tergens</name>
    <dbReference type="NCBI Taxonomy" id="553981"/>
    <lineage>
        <taxon>Bacteria</taxon>
        <taxon>Pseudomonadati</taxon>
        <taxon>Pseudomonadota</taxon>
        <taxon>Gammaproteobacteria</taxon>
        <taxon>Chromatiales</taxon>
        <taxon>Chromatiaceae</taxon>
        <taxon>Candidatus Nitrosacidococcus</taxon>
    </lineage>
</organism>
<gene>
    <name evidence="11" type="ORF">NSCAC_1643</name>
</gene>
<keyword evidence="12" id="KW-1185">Reference proteome</keyword>
<evidence type="ECO:0000256" key="6">
    <source>
        <dbReference type="ARBA" id="ARBA00023004"/>
    </source>
</evidence>
<evidence type="ECO:0000256" key="1">
    <source>
        <dbReference type="ARBA" id="ARBA00004571"/>
    </source>
</evidence>
<evidence type="ECO:0000313" key="11">
    <source>
        <dbReference type="EMBL" id="CAB1277384.1"/>
    </source>
</evidence>
<evidence type="ECO:0000256" key="7">
    <source>
        <dbReference type="ARBA" id="ARBA00023065"/>
    </source>
</evidence>
<dbReference type="Proteomes" id="UP000516072">
    <property type="component" value="Chromosome"/>
</dbReference>
<dbReference type="GO" id="GO:0009279">
    <property type="term" value="C:cell outer membrane"/>
    <property type="evidence" value="ECO:0007669"/>
    <property type="project" value="UniProtKB-SubCell"/>
</dbReference>
<keyword evidence="7" id="KW-0406">Ion transport</keyword>
<proteinExistence type="predicted"/>
<dbReference type="PANTHER" id="PTHR32552">
    <property type="entry name" value="FERRICHROME IRON RECEPTOR-RELATED"/>
    <property type="match status" value="1"/>
</dbReference>
<evidence type="ECO:0000313" key="12">
    <source>
        <dbReference type="Proteomes" id="UP000516072"/>
    </source>
</evidence>